<sequence>MSEAEAGARARGEAAEPETPQPHQEEQEGDGTQAVDDRRQLRSQYLAVKSLISDEKDDMACADSDKFRSLINKVESLHQHVQRPREQIADAEALLDLATSLVTSVRSHSVLGITPSDFIAGLLKKFGKLGGPDDEHPSLDWTSLGHAVSHVFMIAPGCATMVGPMNTEVKPRRVCARKKRTARPRGSACPEQLADPTEKTKSDTDKNMSAIFNLLRRKKSARLEHLVLNRTSFAQTVENIFALSFLVKDGRVEIKVNDEGHHIVYPRNAPSASAIASGKVVYNHFVFRFDFKDWKLMKGVVPEGEELLPHRSSQDAPGPAGNSQAEPELPVPTQSAPIRKRCRNRGLVLQDETVAAGTQEVMADRTVATGVQQAMGDEAAAAMGAQKVMEDETGAATGAKEVMGDKMVARYRKDTNLTYKRRRLFPDQ</sequence>
<accession>A0ABC9DIM5</accession>
<keyword evidence="4 7" id="KW-0233">DNA recombination</keyword>
<evidence type="ECO:0000256" key="7">
    <source>
        <dbReference type="RuleBase" id="RU365071"/>
    </source>
</evidence>
<dbReference type="GO" id="GO:0006281">
    <property type="term" value="P:DNA repair"/>
    <property type="evidence" value="ECO:0007669"/>
    <property type="project" value="UniProtKB-UniRule"/>
</dbReference>
<feature type="domain" description="Non-structural maintenance of chromosome element 4 C-terminal" evidence="9">
    <location>
        <begin position="222"/>
        <end position="306"/>
    </location>
</feature>
<dbReference type="EMBL" id="OZ075143">
    <property type="protein sequence ID" value="CAL5039402.1"/>
    <property type="molecule type" value="Genomic_DNA"/>
</dbReference>
<proteinExistence type="inferred from homology"/>
<feature type="region of interest" description="Disordered" evidence="8">
    <location>
        <begin position="177"/>
        <end position="204"/>
    </location>
</feature>
<keyword evidence="3 7" id="KW-0227">DNA damage</keyword>
<dbReference type="AlphaFoldDB" id="A0ABC9DIM5"/>
<evidence type="ECO:0000256" key="3">
    <source>
        <dbReference type="ARBA" id="ARBA00022763"/>
    </source>
</evidence>
<protein>
    <recommendedName>
        <fullName evidence="7">Non-structural maintenance of chromosomes element 4</fullName>
    </recommendedName>
</protein>
<dbReference type="GO" id="GO:0005634">
    <property type="term" value="C:nucleus"/>
    <property type="evidence" value="ECO:0007669"/>
    <property type="project" value="UniProtKB-SubCell"/>
</dbReference>
<keyword evidence="5 7" id="KW-0234">DNA repair</keyword>
<evidence type="ECO:0000256" key="4">
    <source>
        <dbReference type="ARBA" id="ARBA00023172"/>
    </source>
</evidence>
<dbReference type="GO" id="GO:0030915">
    <property type="term" value="C:Smc5-Smc6 complex"/>
    <property type="evidence" value="ECO:0007669"/>
    <property type="project" value="UniProtKB-UniRule"/>
</dbReference>
<evidence type="ECO:0000313" key="11">
    <source>
        <dbReference type="Proteomes" id="UP001497457"/>
    </source>
</evidence>
<dbReference type="InterPro" id="IPR027786">
    <property type="entry name" value="Nse4/EID"/>
</dbReference>
<keyword evidence="11" id="KW-1185">Reference proteome</keyword>
<reference evidence="11" key="1">
    <citation type="submission" date="2024-06" db="EMBL/GenBank/DDBJ databases">
        <authorList>
            <person name="Ryan C."/>
        </authorList>
    </citation>
    <scope>NUCLEOTIDE SEQUENCE [LARGE SCALE GENOMIC DNA]</scope>
</reference>
<keyword evidence="6 7" id="KW-0539">Nucleus</keyword>
<evidence type="ECO:0000256" key="1">
    <source>
        <dbReference type="ARBA" id="ARBA00004123"/>
    </source>
</evidence>
<evidence type="ECO:0000259" key="9">
    <source>
        <dbReference type="Pfam" id="PF08743"/>
    </source>
</evidence>
<feature type="region of interest" description="Disordered" evidence="8">
    <location>
        <begin position="1"/>
        <end position="39"/>
    </location>
</feature>
<evidence type="ECO:0000313" key="10">
    <source>
        <dbReference type="EMBL" id="CAL5039402.1"/>
    </source>
</evidence>
<comment type="similarity">
    <text evidence="2 7">Belongs to the NSE4 family.</text>
</comment>
<name>A0ABC9DIM5_9POAL</name>
<gene>
    <name evidence="10" type="ORF">URODEC1_LOCUS85525</name>
</gene>
<evidence type="ECO:0000256" key="5">
    <source>
        <dbReference type="ARBA" id="ARBA00023204"/>
    </source>
</evidence>
<dbReference type="InterPro" id="IPR014854">
    <property type="entry name" value="Nse4_C"/>
</dbReference>
<evidence type="ECO:0000256" key="8">
    <source>
        <dbReference type="SAM" id="MobiDB-lite"/>
    </source>
</evidence>
<feature type="compositionally biased region" description="Basic and acidic residues" evidence="8">
    <location>
        <begin position="1"/>
        <end position="14"/>
    </location>
</feature>
<dbReference type="GO" id="GO:0006310">
    <property type="term" value="P:DNA recombination"/>
    <property type="evidence" value="ECO:0007669"/>
    <property type="project" value="UniProtKB-UniRule"/>
</dbReference>
<dbReference type="Pfam" id="PF08743">
    <property type="entry name" value="Nse4_C"/>
    <property type="match status" value="1"/>
</dbReference>
<dbReference type="Proteomes" id="UP001497457">
    <property type="component" value="Chromosome 33rd"/>
</dbReference>
<comment type="subcellular location">
    <subcellularLocation>
        <location evidence="1 7">Nucleus</location>
    </subcellularLocation>
</comment>
<evidence type="ECO:0000256" key="6">
    <source>
        <dbReference type="ARBA" id="ARBA00023242"/>
    </source>
</evidence>
<comment type="function">
    <text evidence="7">Component of the SMC5-SMC6 complex, that promotes sister chromatid alignment after DNA damage and facilitates double-stranded DNA breaks (DSBs) repair via homologous recombination between sister chromatids.</text>
</comment>
<organism evidence="10 11">
    <name type="scientific">Urochloa decumbens</name>
    <dbReference type="NCBI Taxonomy" id="240449"/>
    <lineage>
        <taxon>Eukaryota</taxon>
        <taxon>Viridiplantae</taxon>
        <taxon>Streptophyta</taxon>
        <taxon>Embryophyta</taxon>
        <taxon>Tracheophyta</taxon>
        <taxon>Spermatophyta</taxon>
        <taxon>Magnoliopsida</taxon>
        <taxon>Liliopsida</taxon>
        <taxon>Poales</taxon>
        <taxon>Poaceae</taxon>
        <taxon>PACMAD clade</taxon>
        <taxon>Panicoideae</taxon>
        <taxon>Panicodae</taxon>
        <taxon>Paniceae</taxon>
        <taxon>Melinidinae</taxon>
        <taxon>Urochloa</taxon>
    </lineage>
</organism>
<comment type="subunit">
    <text evidence="7">Component of the SMC5-SMC6 complex.</text>
</comment>
<dbReference type="PANTHER" id="PTHR16140">
    <property type="entry name" value="NON-STRUCTURAL MAINTENANCE OF CHROMOSOMES ELEMENT 4"/>
    <property type="match status" value="1"/>
</dbReference>
<feature type="region of interest" description="Disordered" evidence="8">
    <location>
        <begin position="307"/>
        <end position="337"/>
    </location>
</feature>
<evidence type="ECO:0000256" key="2">
    <source>
        <dbReference type="ARBA" id="ARBA00008997"/>
    </source>
</evidence>
<dbReference type="PANTHER" id="PTHR16140:SF4">
    <property type="entry name" value="NON-STRUCTURAL MAINTENANCE OF CHROMOSOMES ELEMENT 4"/>
    <property type="match status" value="1"/>
</dbReference>
<reference evidence="10 11" key="2">
    <citation type="submission" date="2024-10" db="EMBL/GenBank/DDBJ databases">
        <authorList>
            <person name="Ryan C."/>
        </authorList>
    </citation>
    <scope>NUCLEOTIDE SEQUENCE [LARGE SCALE GENOMIC DNA]</scope>
</reference>